<keyword evidence="3" id="KW-1185">Reference proteome</keyword>
<evidence type="ECO:0000256" key="1">
    <source>
        <dbReference type="SAM" id="MobiDB-lite"/>
    </source>
</evidence>
<dbReference type="RefSeq" id="WP_319062774.1">
    <property type="nucleotide sequence ID" value="NZ_JARAYT010000011.1"/>
</dbReference>
<feature type="region of interest" description="Disordered" evidence="1">
    <location>
        <begin position="33"/>
        <end position="58"/>
    </location>
</feature>
<sequence>MAKASAATLRSDTGPGSRVRALAVVVVGTEYGGQVARGHDGGPNDPSGDMGAARRGPG</sequence>
<comment type="caution">
    <text evidence="2">The sequence shown here is derived from an EMBL/GenBank/DDBJ whole genome shotgun (WGS) entry which is preliminary data.</text>
</comment>
<evidence type="ECO:0000313" key="2">
    <source>
        <dbReference type="EMBL" id="MDX3703121.1"/>
    </source>
</evidence>
<evidence type="ECO:0000313" key="3">
    <source>
        <dbReference type="Proteomes" id="UP001271274"/>
    </source>
</evidence>
<protein>
    <submittedName>
        <fullName evidence="2">Uncharacterized protein</fullName>
    </submittedName>
</protein>
<reference evidence="2 3" key="1">
    <citation type="journal article" date="2023" name="Microb. Genom.">
        <title>Mesoterricola silvestris gen. nov., sp. nov., Mesoterricola sediminis sp. nov., Geothrix oryzae sp. nov., Geothrix edaphica sp. nov., Geothrix rubra sp. nov., and Geothrix limicola sp. nov., six novel members of Acidobacteriota isolated from soils.</title>
        <authorList>
            <person name="Weisberg A.J."/>
            <person name="Pearce E."/>
            <person name="Kramer C.G."/>
            <person name="Chang J.H."/>
            <person name="Clarke C.R."/>
        </authorList>
    </citation>
    <scope>NUCLEOTIDE SEQUENCE [LARGE SCALE GENOMIC DNA]</scope>
    <source>
        <strain evidence="2 3">ID09-01A</strain>
    </source>
</reference>
<dbReference type="EMBL" id="JARAYU010000009">
    <property type="protein sequence ID" value="MDX3703121.1"/>
    <property type="molecule type" value="Genomic_DNA"/>
</dbReference>
<name>A0ABU4NKB1_9ACTN</name>
<accession>A0ABU4NKB1</accession>
<organism evidence="2 3">
    <name type="scientific">Streptomyces europaeiscabiei</name>
    <dbReference type="NCBI Taxonomy" id="146819"/>
    <lineage>
        <taxon>Bacteria</taxon>
        <taxon>Bacillati</taxon>
        <taxon>Actinomycetota</taxon>
        <taxon>Actinomycetes</taxon>
        <taxon>Kitasatosporales</taxon>
        <taxon>Streptomycetaceae</taxon>
        <taxon>Streptomyces</taxon>
    </lineage>
</organism>
<dbReference type="Proteomes" id="UP001271274">
    <property type="component" value="Unassembled WGS sequence"/>
</dbReference>
<gene>
    <name evidence="2" type="ORF">PV662_25790</name>
</gene>
<proteinExistence type="predicted"/>